<dbReference type="SUPFAM" id="SSF53613">
    <property type="entry name" value="Ribokinase-like"/>
    <property type="match status" value="1"/>
</dbReference>
<dbReference type="InterPro" id="IPR011611">
    <property type="entry name" value="PfkB_dom"/>
</dbReference>
<dbReference type="Pfam" id="PF00294">
    <property type="entry name" value="PfkB"/>
    <property type="match status" value="1"/>
</dbReference>
<dbReference type="Gene3D" id="3.40.1190.20">
    <property type="match status" value="1"/>
</dbReference>
<dbReference type="PANTHER" id="PTHR43085">
    <property type="entry name" value="HEXOKINASE FAMILY MEMBER"/>
    <property type="match status" value="1"/>
</dbReference>
<evidence type="ECO:0000313" key="5">
    <source>
        <dbReference type="EMBL" id="SDP51416.1"/>
    </source>
</evidence>
<dbReference type="STRING" id="91360.SAMN05660330_03008"/>
<evidence type="ECO:0000256" key="3">
    <source>
        <dbReference type="ARBA" id="ARBA00022777"/>
    </source>
</evidence>
<reference evidence="5 6" key="1">
    <citation type="submission" date="2016-10" db="EMBL/GenBank/DDBJ databases">
        <authorList>
            <person name="de Groot N.N."/>
        </authorList>
    </citation>
    <scope>NUCLEOTIDE SEQUENCE [LARGE SCALE GENOMIC DNA]</scope>
    <source>
        <strain evidence="5 6">DSM 12130</strain>
    </source>
</reference>
<keyword evidence="3 5" id="KW-0418">Kinase</keyword>
<dbReference type="InterPro" id="IPR050306">
    <property type="entry name" value="PfkB_Carbo_kinase"/>
</dbReference>
<proteinExistence type="inferred from homology"/>
<dbReference type="RefSeq" id="WP_092224284.1">
    <property type="nucleotide sequence ID" value="NZ_FNJI01000023.1"/>
</dbReference>
<dbReference type="OrthoDB" id="9779730at2"/>
<sequence>MKEQIVAGIGEILWDVFGADEQLGGAPVNFCYHANSLGCRAVAISTVADDRRGQSALDVLAKQGMSTEHITVVRQGVTGYVVAEIDDDGVASYRFPDNVAWDHLTLKPATMALAETVDAVCFGSLCQRSVHSRNVILSFLGGVRPETLKVFDVNLRQHFYSREILQNSLCLANVVKLNSDELLILGDMENIRGTDTYKLTRLVARYDLQLAVLTRGAHGSLLVSPSELSAHPGVAADTADTIGAGDAFTAATVIGLLQGNSLEEINEHANKVAAAVCSGKGAMVALPPDLKVKGG</sequence>
<name>A0A1H0TD22_9BACT</name>
<feature type="domain" description="Carbohydrate kinase PfkB" evidence="4">
    <location>
        <begin position="22"/>
        <end position="287"/>
    </location>
</feature>
<keyword evidence="6" id="KW-1185">Reference proteome</keyword>
<dbReference type="Proteomes" id="UP000199073">
    <property type="component" value="Unassembled WGS sequence"/>
</dbReference>
<keyword evidence="2" id="KW-0808">Transferase</keyword>
<gene>
    <name evidence="5" type="ORF">SAMN05660330_03008</name>
</gene>
<evidence type="ECO:0000256" key="2">
    <source>
        <dbReference type="ARBA" id="ARBA00022679"/>
    </source>
</evidence>
<dbReference type="AlphaFoldDB" id="A0A1H0TD22"/>
<evidence type="ECO:0000313" key="6">
    <source>
        <dbReference type="Proteomes" id="UP000199073"/>
    </source>
</evidence>
<accession>A0A1H0TD22</accession>
<protein>
    <submittedName>
        <fullName evidence="5">Fructokinase</fullName>
    </submittedName>
</protein>
<comment type="similarity">
    <text evidence="1">Belongs to the carbohydrate kinase PfkB family.</text>
</comment>
<dbReference type="EMBL" id="FNJI01000023">
    <property type="protein sequence ID" value="SDP51416.1"/>
    <property type="molecule type" value="Genomic_DNA"/>
</dbReference>
<evidence type="ECO:0000259" key="4">
    <source>
        <dbReference type="Pfam" id="PF00294"/>
    </source>
</evidence>
<dbReference type="PANTHER" id="PTHR43085:SF57">
    <property type="entry name" value="CARBOHYDRATE KINASE PFKB DOMAIN-CONTAINING PROTEIN"/>
    <property type="match status" value="1"/>
</dbReference>
<dbReference type="InterPro" id="IPR029056">
    <property type="entry name" value="Ribokinase-like"/>
</dbReference>
<organism evidence="5 6">
    <name type="scientific">Desulforhopalus singaporensis</name>
    <dbReference type="NCBI Taxonomy" id="91360"/>
    <lineage>
        <taxon>Bacteria</taxon>
        <taxon>Pseudomonadati</taxon>
        <taxon>Thermodesulfobacteriota</taxon>
        <taxon>Desulfobulbia</taxon>
        <taxon>Desulfobulbales</taxon>
        <taxon>Desulfocapsaceae</taxon>
        <taxon>Desulforhopalus</taxon>
    </lineage>
</organism>
<evidence type="ECO:0000256" key="1">
    <source>
        <dbReference type="ARBA" id="ARBA00010688"/>
    </source>
</evidence>
<dbReference type="GO" id="GO:0016301">
    <property type="term" value="F:kinase activity"/>
    <property type="evidence" value="ECO:0007669"/>
    <property type="project" value="UniProtKB-KW"/>
</dbReference>